<dbReference type="InterPro" id="IPR048565">
    <property type="entry name" value="S1_RRP4"/>
</dbReference>
<evidence type="ECO:0000256" key="4">
    <source>
        <dbReference type="ARBA" id="ARBA00022835"/>
    </source>
</evidence>
<sequence>MFKVTSYIAPRIDSLSELKLESARNHPDVEDDIDAEMRELEGEGADEDEEGFGENKIASPGEAITSAAAFMRGHGTYVEDGQVIASVTGTVERVNKLVSVRALRSRYNPEVGDLIVARITEVGPRRWKVDANSRQDAVLMLSSINLPGGVQRRKLESDELQMRNFFQEGDLLVAEVQAFFADGAMSLHTRSLKYGKLRNGHLVCVPPTLVRRLKSHFHALPCGVDIILGLNGYIWISKHVETHMQEGEEGFDAEGVYSDVNEEIDAPTRTAIALVSNVITALARHSVPLTDSIIAEAYNAAVELELGVKDLLEDTEAGDRVVGMVVGHA</sequence>
<dbReference type="GO" id="GO:0003723">
    <property type="term" value="F:RNA binding"/>
    <property type="evidence" value="ECO:0007669"/>
    <property type="project" value="UniProtKB-KW"/>
</dbReference>
<evidence type="ECO:0000259" key="7">
    <source>
        <dbReference type="Pfam" id="PF14382"/>
    </source>
</evidence>
<dbReference type="CDD" id="cd22525">
    <property type="entry name" value="KH-I_Rrp4_eukar"/>
    <property type="match status" value="1"/>
</dbReference>
<reference evidence="10" key="1">
    <citation type="submission" date="2016-10" db="EMBL/GenBank/DDBJ databases">
        <title>Phylogenomic data for the living fossil Bartheletia paradoxa suggests that the early evolutionary history of major basidiomycete lineages might not be bifurcate.</title>
        <authorList>
            <person name="Mishra B."/>
            <person name="Choi Y.-J."/>
            <person name="Bauer R."/>
            <person name="Thines M."/>
        </authorList>
    </citation>
    <scope>NUCLEOTIDE SEQUENCE</scope>
</reference>
<feature type="domain" description="K Homology" evidence="8">
    <location>
        <begin position="200"/>
        <end position="240"/>
    </location>
</feature>
<dbReference type="GO" id="GO:0071034">
    <property type="term" value="P:CUT catabolic process"/>
    <property type="evidence" value="ECO:0007669"/>
    <property type="project" value="TreeGrafter"/>
</dbReference>
<dbReference type="InterPro" id="IPR026699">
    <property type="entry name" value="Exosome_RNA_bind1/RRP40/RRP4"/>
</dbReference>
<dbReference type="GO" id="GO:0000177">
    <property type="term" value="C:cytoplasmic exosome (RNase complex)"/>
    <property type="evidence" value="ECO:0007669"/>
    <property type="project" value="TreeGrafter"/>
</dbReference>
<dbReference type="GO" id="GO:0071051">
    <property type="term" value="P:poly(A)-dependent snoRNA 3'-end processing"/>
    <property type="evidence" value="ECO:0007669"/>
    <property type="project" value="TreeGrafter"/>
</dbReference>
<evidence type="ECO:0000259" key="8">
    <source>
        <dbReference type="Pfam" id="PF15985"/>
    </source>
</evidence>
<dbReference type="PANTHER" id="PTHR21321:SF4">
    <property type="entry name" value="EXOSOME COMPLEX COMPONENT RRP4"/>
    <property type="match status" value="1"/>
</dbReference>
<proteinExistence type="inferred from homology"/>
<evidence type="ECO:0000259" key="9">
    <source>
        <dbReference type="Pfam" id="PF21266"/>
    </source>
</evidence>
<keyword evidence="3" id="KW-0698">rRNA processing</keyword>
<evidence type="ECO:0000313" key="10">
    <source>
        <dbReference type="EMBL" id="ASF90265.1"/>
    </source>
</evidence>
<organism evidence="10">
    <name type="scientific">Bartheletia paradoxa</name>
    <dbReference type="NCBI Taxonomy" id="669517"/>
    <lineage>
        <taxon>Eukaryota</taxon>
        <taxon>Fungi</taxon>
        <taxon>Dikarya</taxon>
        <taxon>Basidiomycota</taxon>
        <taxon>Agaricomycotina</taxon>
        <taxon>Bartheletiomycetes</taxon>
        <taxon>Bartheletiales</taxon>
        <taxon>Bartheletiaceae</taxon>
        <taxon>Bartheletia</taxon>
    </lineage>
</organism>
<dbReference type="GO" id="GO:0000176">
    <property type="term" value="C:nuclear exosome (RNase complex)"/>
    <property type="evidence" value="ECO:0007669"/>
    <property type="project" value="TreeGrafter"/>
</dbReference>
<comment type="similarity">
    <text evidence="2">Belongs to the RRP4 family.</text>
</comment>
<dbReference type="Gene3D" id="2.40.50.100">
    <property type="match status" value="1"/>
</dbReference>
<dbReference type="InterPro" id="IPR012340">
    <property type="entry name" value="NA-bd_OB-fold"/>
</dbReference>
<dbReference type="GO" id="GO:0071035">
    <property type="term" value="P:nuclear polyadenylation-dependent rRNA catabolic process"/>
    <property type="evidence" value="ECO:0007669"/>
    <property type="project" value="TreeGrafter"/>
</dbReference>
<dbReference type="SUPFAM" id="SSF54791">
    <property type="entry name" value="Eukaryotic type KH-domain (KH-domain type I)"/>
    <property type="match status" value="1"/>
</dbReference>
<comment type="subcellular location">
    <subcellularLocation>
        <location evidence="1">Nucleus</location>
    </subcellularLocation>
</comment>
<feature type="domain" description="Exosome complex component N-terminal" evidence="7">
    <location>
        <begin position="57"/>
        <end position="94"/>
    </location>
</feature>
<dbReference type="PANTHER" id="PTHR21321">
    <property type="entry name" value="PNAS-3 RELATED"/>
    <property type="match status" value="1"/>
</dbReference>
<dbReference type="Gene3D" id="2.40.50.140">
    <property type="entry name" value="Nucleic acid-binding proteins"/>
    <property type="match status" value="1"/>
</dbReference>
<keyword evidence="5" id="KW-0694">RNA-binding</keyword>
<dbReference type="InterPro" id="IPR025721">
    <property type="entry name" value="Exosome_cplx_N_dom"/>
</dbReference>
<keyword evidence="6" id="KW-0539">Nucleus</keyword>
<dbReference type="InterPro" id="IPR036612">
    <property type="entry name" value="KH_dom_type_1_sf"/>
</dbReference>
<protein>
    <submittedName>
        <fullName evidence="10">Uncharacterized protein</fullName>
    </submittedName>
</protein>
<keyword evidence="4" id="KW-0271">Exosome</keyword>
<dbReference type="InterPro" id="IPR004088">
    <property type="entry name" value="KH_dom_type_1"/>
</dbReference>
<dbReference type="AlphaFoldDB" id="A0A2D0XKM3"/>
<evidence type="ECO:0000256" key="5">
    <source>
        <dbReference type="ARBA" id="ARBA00022884"/>
    </source>
</evidence>
<dbReference type="EMBL" id="KY000325">
    <property type="protein sequence ID" value="ASF90265.1"/>
    <property type="molecule type" value="Genomic_DNA"/>
</dbReference>
<evidence type="ECO:0000256" key="3">
    <source>
        <dbReference type="ARBA" id="ARBA00022552"/>
    </source>
</evidence>
<dbReference type="GO" id="GO:0000467">
    <property type="term" value="P:exonucleolytic trimming to generate mature 3'-end of 5.8S rRNA from tricistronic rRNA transcript (SSU-rRNA, 5.8S rRNA, LSU-rRNA)"/>
    <property type="evidence" value="ECO:0007669"/>
    <property type="project" value="TreeGrafter"/>
</dbReference>
<dbReference type="GO" id="GO:0071028">
    <property type="term" value="P:nuclear mRNA surveillance"/>
    <property type="evidence" value="ECO:0007669"/>
    <property type="project" value="UniProtKB-ARBA"/>
</dbReference>
<dbReference type="FunFam" id="2.40.50.140:FF:000038">
    <property type="entry name" value="Exosome complex component RRP4"/>
    <property type="match status" value="1"/>
</dbReference>
<evidence type="ECO:0000256" key="6">
    <source>
        <dbReference type="ARBA" id="ARBA00023242"/>
    </source>
</evidence>
<name>A0A2D0XKM3_9BASI</name>
<dbReference type="GO" id="GO:0071038">
    <property type="term" value="P:TRAMP-dependent tRNA surveillance pathway"/>
    <property type="evidence" value="ECO:0007669"/>
    <property type="project" value="TreeGrafter"/>
</dbReference>
<dbReference type="SUPFAM" id="SSF50249">
    <property type="entry name" value="Nucleic acid-binding proteins"/>
    <property type="match status" value="1"/>
</dbReference>
<gene>
    <name evidence="10" type="ORF">SPAR03687</name>
</gene>
<evidence type="ECO:0000256" key="2">
    <source>
        <dbReference type="ARBA" id="ARBA00009155"/>
    </source>
</evidence>
<dbReference type="CDD" id="cd05789">
    <property type="entry name" value="S1_Rrp4"/>
    <property type="match status" value="1"/>
</dbReference>
<dbReference type="SUPFAM" id="SSF110324">
    <property type="entry name" value="Ribosomal L27 protein-like"/>
    <property type="match status" value="1"/>
</dbReference>
<dbReference type="Pfam" id="PF21266">
    <property type="entry name" value="S1_RRP4"/>
    <property type="match status" value="1"/>
</dbReference>
<evidence type="ECO:0000256" key="1">
    <source>
        <dbReference type="ARBA" id="ARBA00004123"/>
    </source>
</evidence>
<dbReference type="Pfam" id="PF14382">
    <property type="entry name" value="ECR1_N"/>
    <property type="match status" value="1"/>
</dbReference>
<dbReference type="GO" id="GO:0034475">
    <property type="term" value="P:U4 snRNA 3'-end processing"/>
    <property type="evidence" value="ECO:0007669"/>
    <property type="project" value="TreeGrafter"/>
</dbReference>
<feature type="domain" description="RRP4 S1" evidence="9">
    <location>
        <begin position="106"/>
        <end position="177"/>
    </location>
</feature>
<accession>A0A2D0XKM3</accession>
<dbReference type="Pfam" id="PF15985">
    <property type="entry name" value="KH_6"/>
    <property type="match status" value="1"/>
</dbReference>